<keyword evidence="1" id="KW-0251">Elongation factor</keyword>
<accession>A0A0X3PNH1</accession>
<reference evidence="1" key="1">
    <citation type="submission" date="2016-01" db="EMBL/GenBank/DDBJ databases">
        <title>Reference transcriptome for the parasite Schistocephalus solidus: insights into the molecular evolution of parasitism.</title>
        <authorList>
            <person name="Hebert F.O."/>
            <person name="Grambauer S."/>
            <person name="Barber I."/>
            <person name="Landry C.R."/>
            <person name="Aubin-Horth N."/>
        </authorList>
    </citation>
    <scope>NUCLEOTIDE SEQUENCE</scope>
</reference>
<dbReference type="GO" id="GO:0043517">
    <property type="term" value="P:positive regulation of DNA damage response, signal transduction by p53 class mediator"/>
    <property type="evidence" value="ECO:0007669"/>
    <property type="project" value="InterPro"/>
</dbReference>
<dbReference type="GO" id="GO:0005737">
    <property type="term" value="C:cytoplasm"/>
    <property type="evidence" value="ECO:0007669"/>
    <property type="project" value="TreeGrafter"/>
</dbReference>
<dbReference type="InterPro" id="IPR036282">
    <property type="entry name" value="Glutathione-S-Trfase_C_sf"/>
</dbReference>
<name>A0A0X3PNH1_SCHSO</name>
<dbReference type="AlphaFoldDB" id="A0A0X3PNH1"/>
<sequence>MDCLSALRTLSKDSPSLQASTDLEKALVFQYLEWNQRFLQSKSDKSEQKKLLRILSTDLQNRTYLTGFVFKAIDFLIADSIKESLIPLTFEEKEGICEVLRWYTHVQRQVPSLPYISFQRCKIY</sequence>
<dbReference type="GO" id="GO:0003746">
    <property type="term" value="F:translation elongation factor activity"/>
    <property type="evidence" value="ECO:0007669"/>
    <property type="project" value="UniProtKB-KW"/>
</dbReference>
<dbReference type="EMBL" id="GEEE01010435">
    <property type="protein sequence ID" value="JAP52790.1"/>
    <property type="molecule type" value="Transcribed_RNA"/>
</dbReference>
<evidence type="ECO:0000313" key="1">
    <source>
        <dbReference type="EMBL" id="JAP52790.1"/>
    </source>
</evidence>
<dbReference type="PANTHER" id="PTHR44490:SF1">
    <property type="entry name" value="EUKARYOTIC TRANSLATION ELONGATION FACTOR 1 EPSILON-1"/>
    <property type="match status" value="1"/>
</dbReference>
<protein>
    <submittedName>
        <fullName evidence="1">Eukaryotic translation elongation factor 1 epsilon-1</fullName>
    </submittedName>
</protein>
<dbReference type="GO" id="GO:0017101">
    <property type="term" value="C:aminoacyl-tRNA synthetase multienzyme complex"/>
    <property type="evidence" value="ECO:0007669"/>
    <property type="project" value="InterPro"/>
</dbReference>
<gene>
    <name evidence="1" type="primary">MCA3</name>
    <name evidence="1" type="ORF">TR101609</name>
</gene>
<dbReference type="SUPFAM" id="SSF47616">
    <property type="entry name" value="GST C-terminal domain-like"/>
    <property type="match status" value="1"/>
</dbReference>
<proteinExistence type="predicted"/>
<dbReference type="Gene3D" id="1.20.1050.10">
    <property type="match status" value="1"/>
</dbReference>
<organism evidence="1">
    <name type="scientific">Schistocephalus solidus</name>
    <name type="common">Tapeworm</name>
    <dbReference type="NCBI Taxonomy" id="70667"/>
    <lineage>
        <taxon>Eukaryota</taxon>
        <taxon>Metazoa</taxon>
        <taxon>Spiralia</taxon>
        <taxon>Lophotrochozoa</taxon>
        <taxon>Platyhelminthes</taxon>
        <taxon>Cestoda</taxon>
        <taxon>Eucestoda</taxon>
        <taxon>Diphyllobothriidea</taxon>
        <taxon>Diphyllobothriidae</taxon>
        <taxon>Schistocephalus</taxon>
    </lineage>
</organism>
<dbReference type="GO" id="GO:0005634">
    <property type="term" value="C:nucleus"/>
    <property type="evidence" value="ECO:0007669"/>
    <property type="project" value="TreeGrafter"/>
</dbReference>
<dbReference type="PANTHER" id="PTHR44490">
    <property type="entry name" value="EUKARYOTIC TRANSLATION ELONGATION FACTOR 1 EPSILON-1"/>
    <property type="match status" value="1"/>
</dbReference>
<keyword evidence="1" id="KW-0648">Protein biosynthesis</keyword>
<dbReference type="InterPro" id="IPR042450">
    <property type="entry name" value="EEF1E1"/>
</dbReference>